<evidence type="ECO:0000256" key="1">
    <source>
        <dbReference type="SAM" id="Phobius"/>
    </source>
</evidence>
<dbReference type="Proteomes" id="UP001423409">
    <property type="component" value="Unassembled WGS sequence"/>
</dbReference>
<dbReference type="EMBL" id="BAABQU010000060">
    <property type="protein sequence ID" value="GAA5441613.1"/>
    <property type="molecule type" value="Genomic_DNA"/>
</dbReference>
<feature type="transmembrane region" description="Helical" evidence="1">
    <location>
        <begin position="139"/>
        <end position="158"/>
    </location>
</feature>
<keyword evidence="3" id="KW-1185">Reference proteome</keyword>
<proteinExistence type="predicted"/>
<keyword evidence="1" id="KW-0812">Transmembrane</keyword>
<evidence type="ECO:0000313" key="2">
    <source>
        <dbReference type="EMBL" id="GAA5441613.1"/>
    </source>
</evidence>
<sequence>MVTSVQAWLNVALSGLAPEVAARLRAEYLGHAQDMLEAGEPVGAVLGALGDPARLNAELRERYLTEFEAKVLAARSRAWSARAVRVPLVMGVLGALAVSVLNPAVGAWALLLPLLGLVGSGWLWWLARRLPPERLALRGSSALVFLNAVMLAAVQGVNSSRPELILPLFVGAAALVFAWWEYGLNGQLHAKLGR</sequence>
<protein>
    <recommendedName>
        <fullName evidence="4">DUF1700 domain-containing protein</fullName>
    </recommendedName>
</protein>
<name>A0ABP9UFY0_9DEIO</name>
<feature type="transmembrane region" description="Helical" evidence="1">
    <location>
        <begin position="164"/>
        <end position="184"/>
    </location>
</feature>
<reference evidence="2 3" key="1">
    <citation type="submission" date="2024-02" db="EMBL/GenBank/DDBJ databases">
        <title>Deinococcus caeni NBRC 101312.</title>
        <authorList>
            <person name="Ichikawa N."/>
            <person name="Katano-Makiyama Y."/>
            <person name="Hidaka K."/>
        </authorList>
    </citation>
    <scope>NUCLEOTIDE SEQUENCE [LARGE SCALE GENOMIC DNA]</scope>
    <source>
        <strain evidence="2 3">NBRC 101312</strain>
    </source>
</reference>
<feature type="transmembrane region" description="Helical" evidence="1">
    <location>
        <begin position="83"/>
        <end position="101"/>
    </location>
</feature>
<evidence type="ECO:0008006" key="4">
    <source>
        <dbReference type="Google" id="ProtNLM"/>
    </source>
</evidence>
<evidence type="ECO:0000313" key="3">
    <source>
        <dbReference type="Proteomes" id="UP001423409"/>
    </source>
</evidence>
<accession>A0ABP9UFY0</accession>
<keyword evidence="1" id="KW-1133">Transmembrane helix</keyword>
<feature type="transmembrane region" description="Helical" evidence="1">
    <location>
        <begin position="107"/>
        <end position="127"/>
    </location>
</feature>
<keyword evidence="1" id="KW-0472">Membrane</keyword>
<comment type="caution">
    <text evidence="2">The sequence shown here is derived from an EMBL/GenBank/DDBJ whole genome shotgun (WGS) entry which is preliminary data.</text>
</comment>
<organism evidence="2 3">
    <name type="scientific">Deinococcus caeni</name>
    <dbReference type="NCBI Taxonomy" id="569127"/>
    <lineage>
        <taxon>Bacteria</taxon>
        <taxon>Thermotogati</taxon>
        <taxon>Deinococcota</taxon>
        <taxon>Deinococci</taxon>
        <taxon>Deinococcales</taxon>
        <taxon>Deinococcaceae</taxon>
        <taxon>Deinococcus</taxon>
    </lineage>
</organism>
<dbReference type="RefSeq" id="WP_345447208.1">
    <property type="nucleotide sequence ID" value="NZ_BAABQU010000060.1"/>
</dbReference>
<gene>
    <name evidence="2" type="ORF">Dcae01_03151</name>
</gene>